<dbReference type="GO" id="GO:0006508">
    <property type="term" value="P:proteolysis"/>
    <property type="evidence" value="ECO:0007669"/>
    <property type="project" value="UniProtKB-KW"/>
</dbReference>
<evidence type="ECO:0000256" key="6">
    <source>
        <dbReference type="ARBA" id="ARBA00023145"/>
    </source>
</evidence>
<evidence type="ECO:0000256" key="7">
    <source>
        <dbReference type="ARBA" id="ARBA00023157"/>
    </source>
</evidence>
<accession>A0AAN7Q3Y2</accession>
<reference evidence="11" key="1">
    <citation type="submission" date="2023-01" db="EMBL/GenBank/DDBJ databases">
        <title>Key to firefly adult light organ development and bioluminescence: homeobox transcription factors regulate luciferase expression and transportation to peroxisome.</title>
        <authorList>
            <person name="Fu X."/>
        </authorList>
    </citation>
    <scope>NUCLEOTIDE SEQUENCE [LARGE SCALE GENOMIC DNA]</scope>
</reference>
<dbReference type="CDD" id="cd00190">
    <property type="entry name" value="Tryp_SPc"/>
    <property type="match status" value="1"/>
</dbReference>
<dbReference type="InterPro" id="IPR033116">
    <property type="entry name" value="TRYPSIN_SER"/>
</dbReference>
<evidence type="ECO:0000313" key="10">
    <source>
        <dbReference type="EMBL" id="KAK4878750.1"/>
    </source>
</evidence>
<proteinExistence type="inferred from homology"/>
<dbReference type="InterPro" id="IPR001314">
    <property type="entry name" value="Peptidase_S1A"/>
</dbReference>
<dbReference type="AlphaFoldDB" id="A0AAN7Q3Y2"/>
<dbReference type="PROSITE" id="PS50240">
    <property type="entry name" value="TRYPSIN_DOM"/>
    <property type="match status" value="1"/>
</dbReference>
<dbReference type="PANTHER" id="PTHR24276">
    <property type="entry name" value="POLYSERASE-RELATED"/>
    <property type="match status" value="1"/>
</dbReference>
<evidence type="ECO:0000256" key="3">
    <source>
        <dbReference type="ARBA" id="ARBA00022729"/>
    </source>
</evidence>
<dbReference type="EMBL" id="JARPUR010000004">
    <property type="protein sequence ID" value="KAK4878750.1"/>
    <property type="molecule type" value="Genomic_DNA"/>
</dbReference>
<evidence type="ECO:0000259" key="9">
    <source>
        <dbReference type="PROSITE" id="PS50240"/>
    </source>
</evidence>
<dbReference type="InterPro" id="IPR050430">
    <property type="entry name" value="Peptidase_S1"/>
</dbReference>
<keyword evidence="2 8" id="KW-0645">Protease</keyword>
<evidence type="ECO:0000256" key="8">
    <source>
        <dbReference type="RuleBase" id="RU363034"/>
    </source>
</evidence>
<sequence>MDSLSKGTVVFFLAFWGNVFCTCTYLKPRIVGGEKVSIKQFPYQLSLEYNGFPYCGASIIGQNKALTAAHCTQDLDISKLRVRAGSSIRARGGQIISVFMVHNHPKYDNKTQDYDVSVLTLSRRIRFGKTAKPISLASYSRRFVNEQKSVVTGWGLLSENGEAAQQLQAVSVYELSNYECQRIYKSAGKDITKRMSCYGFPGGKKDSCQGDSGGPLVMDGVQIGIVSWGIGCADPTYPGVYTKIAALRNFINFYGFRFLLL</sequence>
<dbReference type="InterPro" id="IPR018114">
    <property type="entry name" value="TRYPSIN_HIS"/>
</dbReference>
<dbReference type="GO" id="GO:0004252">
    <property type="term" value="F:serine-type endopeptidase activity"/>
    <property type="evidence" value="ECO:0007669"/>
    <property type="project" value="InterPro"/>
</dbReference>
<evidence type="ECO:0000256" key="2">
    <source>
        <dbReference type="ARBA" id="ARBA00022670"/>
    </source>
</evidence>
<dbReference type="PROSITE" id="PS00135">
    <property type="entry name" value="TRYPSIN_SER"/>
    <property type="match status" value="1"/>
</dbReference>
<dbReference type="Pfam" id="PF00089">
    <property type="entry name" value="Trypsin"/>
    <property type="match status" value="1"/>
</dbReference>
<dbReference type="Gene3D" id="2.40.10.10">
    <property type="entry name" value="Trypsin-like serine proteases"/>
    <property type="match status" value="1"/>
</dbReference>
<evidence type="ECO:0000256" key="5">
    <source>
        <dbReference type="ARBA" id="ARBA00022825"/>
    </source>
</evidence>
<keyword evidence="4 8" id="KW-0378">Hydrolase</keyword>
<keyword evidence="11" id="KW-1185">Reference proteome</keyword>
<dbReference type="InterPro" id="IPR001254">
    <property type="entry name" value="Trypsin_dom"/>
</dbReference>
<evidence type="ECO:0000313" key="11">
    <source>
        <dbReference type="Proteomes" id="UP001353858"/>
    </source>
</evidence>
<dbReference type="PROSITE" id="PS00134">
    <property type="entry name" value="TRYPSIN_HIS"/>
    <property type="match status" value="1"/>
</dbReference>
<dbReference type="PRINTS" id="PR00722">
    <property type="entry name" value="CHYMOTRYPSIN"/>
</dbReference>
<dbReference type="PANTHER" id="PTHR24276:SF91">
    <property type="entry name" value="AT26814P-RELATED"/>
    <property type="match status" value="1"/>
</dbReference>
<keyword evidence="3" id="KW-0732">Signal</keyword>
<name>A0AAN7Q3Y2_9COLE</name>
<protein>
    <recommendedName>
        <fullName evidence="9">Peptidase S1 domain-containing protein</fullName>
    </recommendedName>
</protein>
<feature type="domain" description="Peptidase S1" evidence="9">
    <location>
        <begin position="30"/>
        <end position="252"/>
    </location>
</feature>
<dbReference type="Proteomes" id="UP001353858">
    <property type="component" value="Unassembled WGS sequence"/>
</dbReference>
<evidence type="ECO:0000256" key="1">
    <source>
        <dbReference type="ARBA" id="ARBA00007664"/>
    </source>
</evidence>
<dbReference type="FunFam" id="2.40.10.10:FF:000077">
    <property type="entry name" value="Predicted protein"/>
    <property type="match status" value="1"/>
</dbReference>
<gene>
    <name evidence="10" type="ORF">RN001_011256</name>
</gene>
<evidence type="ECO:0000256" key="4">
    <source>
        <dbReference type="ARBA" id="ARBA00022801"/>
    </source>
</evidence>
<keyword evidence="5 8" id="KW-0720">Serine protease</keyword>
<dbReference type="InterPro" id="IPR043504">
    <property type="entry name" value="Peptidase_S1_PA_chymotrypsin"/>
</dbReference>
<comment type="caution">
    <text evidence="10">The sequence shown here is derived from an EMBL/GenBank/DDBJ whole genome shotgun (WGS) entry which is preliminary data.</text>
</comment>
<dbReference type="SUPFAM" id="SSF50494">
    <property type="entry name" value="Trypsin-like serine proteases"/>
    <property type="match status" value="1"/>
</dbReference>
<comment type="similarity">
    <text evidence="1">Belongs to the peptidase S1 family.</text>
</comment>
<organism evidence="10 11">
    <name type="scientific">Aquatica leii</name>
    <dbReference type="NCBI Taxonomy" id="1421715"/>
    <lineage>
        <taxon>Eukaryota</taxon>
        <taxon>Metazoa</taxon>
        <taxon>Ecdysozoa</taxon>
        <taxon>Arthropoda</taxon>
        <taxon>Hexapoda</taxon>
        <taxon>Insecta</taxon>
        <taxon>Pterygota</taxon>
        <taxon>Neoptera</taxon>
        <taxon>Endopterygota</taxon>
        <taxon>Coleoptera</taxon>
        <taxon>Polyphaga</taxon>
        <taxon>Elateriformia</taxon>
        <taxon>Elateroidea</taxon>
        <taxon>Lampyridae</taxon>
        <taxon>Luciolinae</taxon>
        <taxon>Aquatica</taxon>
    </lineage>
</organism>
<keyword evidence="6" id="KW-0865">Zymogen</keyword>
<keyword evidence="7" id="KW-1015">Disulfide bond</keyword>
<dbReference type="SMART" id="SM00020">
    <property type="entry name" value="Tryp_SPc"/>
    <property type="match status" value="1"/>
</dbReference>
<dbReference type="InterPro" id="IPR009003">
    <property type="entry name" value="Peptidase_S1_PA"/>
</dbReference>